<dbReference type="AlphaFoldDB" id="A0A0C2WQE4"/>
<sequence>MAMPLSPWIDKAKSCAKAKASVLILNECSFLALTICRANLTRNPKDRSILDTLHVDSSDWK</sequence>
<protein>
    <submittedName>
        <fullName evidence="1">Uncharacterized protein</fullName>
    </submittedName>
</protein>
<gene>
    <name evidence="1" type="ORF">M378DRAFT_288051</name>
</gene>
<dbReference type="HOGENOM" id="CLU_2922108_0_0_1"/>
<keyword evidence="2" id="KW-1185">Reference proteome</keyword>
<organism evidence="1 2">
    <name type="scientific">Amanita muscaria (strain Koide BX008)</name>
    <dbReference type="NCBI Taxonomy" id="946122"/>
    <lineage>
        <taxon>Eukaryota</taxon>
        <taxon>Fungi</taxon>
        <taxon>Dikarya</taxon>
        <taxon>Basidiomycota</taxon>
        <taxon>Agaricomycotina</taxon>
        <taxon>Agaricomycetes</taxon>
        <taxon>Agaricomycetidae</taxon>
        <taxon>Agaricales</taxon>
        <taxon>Pluteineae</taxon>
        <taxon>Amanitaceae</taxon>
        <taxon>Amanita</taxon>
    </lineage>
</organism>
<proteinExistence type="predicted"/>
<dbReference type="InParanoid" id="A0A0C2WQE4"/>
<accession>A0A0C2WQE4</accession>
<dbReference type="Proteomes" id="UP000054549">
    <property type="component" value="Unassembled WGS sequence"/>
</dbReference>
<reference evidence="1 2" key="1">
    <citation type="submission" date="2014-04" db="EMBL/GenBank/DDBJ databases">
        <title>Evolutionary Origins and Diversification of the Mycorrhizal Mutualists.</title>
        <authorList>
            <consortium name="DOE Joint Genome Institute"/>
            <consortium name="Mycorrhizal Genomics Consortium"/>
            <person name="Kohler A."/>
            <person name="Kuo A."/>
            <person name="Nagy L.G."/>
            <person name="Floudas D."/>
            <person name="Copeland A."/>
            <person name="Barry K.W."/>
            <person name="Cichocki N."/>
            <person name="Veneault-Fourrey C."/>
            <person name="LaButti K."/>
            <person name="Lindquist E.A."/>
            <person name="Lipzen A."/>
            <person name="Lundell T."/>
            <person name="Morin E."/>
            <person name="Murat C."/>
            <person name="Riley R."/>
            <person name="Ohm R."/>
            <person name="Sun H."/>
            <person name="Tunlid A."/>
            <person name="Henrissat B."/>
            <person name="Grigoriev I.V."/>
            <person name="Hibbett D.S."/>
            <person name="Martin F."/>
        </authorList>
    </citation>
    <scope>NUCLEOTIDE SEQUENCE [LARGE SCALE GENOMIC DNA]</scope>
    <source>
        <strain evidence="1 2">Koide BX008</strain>
    </source>
</reference>
<evidence type="ECO:0000313" key="2">
    <source>
        <dbReference type="Proteomes" id="UP000054549"/>
    </source>
</evidence>
<name>A0A0C2WQE4_AMAMK</name>
<evidence type="ECO:0000313" key="1">
    <source>
        <dbReference type="EMBL" id="KIL58936.1"/>
    </source>
</evidence>
<dbReference type="EMBL" id="KN818326">
    <property type="protein sequence ID" value="KIL58936.1"/>
    <property type="molecule type" value="Genomic_DNA"/>
</dbReference>